<keyword evidence="4 8" id="KW-0812">Transmembrane</keyword>
<accession>A0A4T0NLX8</accession>
<evidence type="ECO:0000313" key="13">
    <source>
        <dbReference type="Proteomes" id="UP000307169"/>
    </source>
</evidence>
<evidence type="ECO:0000256" key="1">
    <source>
        <dbReference type="ARBA" id="ARBA00004141"/>
    </source>
</evidence>
<feature type="transmembrane region" description="Helical" evidence="8">
    <location>
        <begin position="784"/>
        <end position="805"/>
    </location>
</feature>
<comment type="subcellular location">
    <subcellularLocation>
        <location evidence="1">Membrane</location>
        <topology evidence="1">Multi-pass membrane protein</topology>
    </subcellularLocation>
</comment>
<evidence type="ECO:0000256" key="2">
    <source>
        <dbReference type="ARBA" id="ARBA00007779"/>
    </source>
</evidence>
<evidence type="ECO:0000256" key="5">
    <source>
        <dbReference type="ARBA" id="ARBA00022989"/>
    </source>
</evidence>
<dbReference type="InterPro" id="IPR045122">
    <property type="entry name" value="Csc1-like"/>
</dbReference>
<feature type="transmembrane region" description="Helical" evidence="8">
    <location>
        <begin position="113"/>
        <end position="136"/>
    </location>
</feature>
<organism evidence="12 13">
    <name type="scientific">Wallemia mellicola</name>
    <dbReference type="NCBI Taxonomy" id="1708541"/>
    <lineage>
        <taxon>Eukaryota</taxon>
        <taxon>Fungi</taxon>
        <taxon>Dikarya</taxon>
        <taxon>Basidiomycota</taxon>
        <taxon>Wallemiomycotina</taxon>
        <taxon>Wallemiomycetes</taxon>
        <taxon>Wallemiales</taxon>
        <taxon>Wallemiaceae</taxon>
        <taxon>Wallemia</taxon>
    </lineage>
</organism>
<feature type="transmembrane region" description="Helical" evidence="8">
    <location>
        <begin position="817"/>
        <end position="836"/>
    </location>
</feature>
<feature type="transmembrane region" description="Helical" evidence="8">
    <location>
        <begin position="163"/>
        <end position="185"/>
    </location>
</feature>
<feature type="transmembrane region" description="Helical" evidence="8">
    <location>
        <begin position="622"/>
        <end position="645"/>
    </location>
</feature>
<dbReference type="InterPro" id="IPR003864">
    <property type="entry name" value="CSC1/OSCA1-like_7TM"/>
</dbReference>
<keyword evidence="5 8" id="KW-1133">Transmembrane helix</keyword>
<evidence type="ECO:0000256" key="7">
    <source>
        <dbReference type="SAM" id="MobiDB-lite"/>
    </source>
</evidence>
<dbReference type="Pfam" id="PF02714">
    <property type="entry name" value="RSN1_7TM"/>
    <property type="match status" value="1"/>
</dbReference>
<protein>
    <recommendedName>
        <fullName evidence="14">DUF221-domain-containing protein</fullName>
    </recommendedName>
</protein>
<evidence type="ECO:0000259" key="10">
    <source>
        <dbReference type="Pfam" id="PF13967"/>
    </source>
</evidence>
<feature type="transmembrane region" description="Helical" evidence="8">
    <location>
        <begin position="744"/>
        <end position="763"/>
    </location>
</feature>
<evidence type="ECO:0000259" key="11">
    <source>
        <dbReference type="Pfam" id="PF14703"/>
    </source>
</evidence>
<feature type="transmembrane region" description="Helical" evidence="8">
    <location>
        <begin position="720"/>
        <end position="738"/>
    </location>
</feature>
<dbReference type="GO" id="GO:0005227">
    <property type="term" value="F:calcium-activated cation channel activity"/>
    <property type="evidence" value="ECO:0007669"/>
    <property type="project" value="InterPro"/>
</dbReference>
<evidence type="ECO:0000256" key="4">
    <source>
        <dbReference type="ARBA" id="ARBA00022692"/>
    </source>
</evidence>
<dbReference type="Proteomes" id="UP000307169">
    <property type="component" value="Unassembled WGS sequence"/>
</dbReference>
<feature type="transmembrane region" description="Helical" evidence="8">
    <location>
        <begin position="532"/>
        <end position="554"/>
    </location>
</feature>
<feature type="domain" description="CSC1/OSCA1-like N-terminal transmembrane" evidence="10">
    <location>
        <begin position="16"/>
        <end position="183"/>
    </location>
</feature>
<feature type="region of interest" description="Disordered" evidence="7">
    <location>
        <begin position="1175"/>
        <end position="1200"/>
    </location>
</feature>
<comment type="similarity">
    <text evidence="2">Belongs to the CSC1 (TC 1.A.17) family.</text>
</comment>
<evidence type="ECO:0000256" key="6">
    <source>
        <dbReference type="ARBA" id="ARBA00023136"/>
    </source>
</evidence>
<feature type="compositionally biased region" description="Basic and acidic residues" evidence="7">
    <location>
        <begin position="1177"/>
        <end position="1187"/>
    </location>
</feature>
<evidence type="ECO:0000256" key="3">
    <source>
        <dbReference type="ARBA" id="ARBA00022448"/>
    </source>
</evidence>
<feature type="transmembrane region" description="Helical" evidence="8">
    <location>
        <begin position="577"/>
        <end position="601"/>
    </location>
</feature>
<feature type="transmembrane region" description="Helical" evidence="8">
    <location>
        <begin position="681"/>
        <end position="699"/>
    </location>
</feature>
<feature type="transmembrane region" description="Helical" evidence="8">
    <location>
        <begin position="15"/>
        <end position="33"/>
    </location>
</feature>
<dbReference type="GO" id="GO:0005886">
    <property type="term" value="C:plasma membrane"/>
    <property type="evidence" value="ECO:0007669"/>
    <property type="project" value="TreeGrafter"/>
</dbReference>
<feature type="region of interest" description="Disordered" evidence="7">
    <location>
        <begin position="957"/>
        <end position="984"/>
    </location>
</feature>
<gene>
    <name evidence="12" type="ORF">E3Q17_03535</name>
</gene>
<dbReference type="InterPro" id="IPR032880">
    <property type="entry name" value="CSC1/OSCA1-like_N"/>
</dbReference>
<evidence type="ECO:0000256" key="8">
    <source>
        <dbReference type="SAM" id="Phobius"/>
    </source>
</evidence>
<dbReference type="Pfam" id="PF13967">
    <property type="entry name" value="RSN1_TM"/>
    <property type="match status" value="1"/>
</dbReference>
<keyword evidence="3" id="KW-0813">Transport</keyword>
<dbReference type="InterPro" id="IPR027815">
    <property type="entry name" value="CSC1/OSCA1-like_cyt"/>
</dbReference>
<dbReference type="EMBL" id="SPRH01000052">
    <property type="protein sequence ID" value="TIB97146.1"/>
    <property type="molecule type" value="Genomic_DNA"/>
</dbReference>
<dbReference type="AlphaFoldDB" id="A0A4T0NLX8"/>
<keyword evidence="6 8" id="KW-0472">Membrane</keyword>
<feature type="domain" description="CSC1/OSCA1-like cytosolic" evidence="11">
    <location>
        <begin position="285"/>
        <end position="513"/>
    </location>
</feature>
<dbReference type="PANTHER" id="PTHR13018:SF139">
    <property type="entry name" value="PHOSPHATE METABOLISM PROTEIN 7"/>
    <property type="match status" value="1"/>
</dbReference>
<sequence length="1233" mass="142516">MADCDARCDDKYSSLLTQLYVSLGIGGSSIILFESIRRLKRRNLPSYPQTNEFRKERYIFGYLYYFRCFVDPASDRHPGWPLQWIWQVLKLKQSQITDMLGGDASVYLHWLKVCLCFTLSQTITVVPILLPIHFHFTSTPTDSSMNTASLTHLIDNSDGRELLYVHVILHIWTSITWIIALLWYINGAIKIRERMAYKSSEFSTSPVDNSWKSRTVLVTNIPNSLRDERVLASYFAFYLNRFKKKKTTNLSRRSSILSFNSLLERVDQGSIPDINNTDNLEELTENYIEDVSIIRKFERLVQLRKRLDDATKRLELAYLKLSRNLLKFVRKHIEECLRKEEEFDKDDILINSLMSFVYEFEKQPTKLSFGLSSTINKLLRRNDAFIRCPDTPASMQDNKTIWEVIFSLPVSVIEPFQPKIRVKPILKTIITKSDNPTVSEIHYLTNKVRLLVASIEEYQMNSPTIFPPTSTAFVTFKKVSDARVTCKKLSSHPARPNACIVKPAPYFSEIDWEVAITSKSATTTVRGMIIKVAIWGFILFYIIPMAALSSLFSIERLRDVNADLGAYFDRHEHQAEIFTTLVPTLLVAFISLMMPAILFGIGKKAQPHLTIHRLHDQIFHRYWVFMITNVLITFCIGAATFRFILESFTSASGLSILNRIYLSFPQAAPFFASWAILQTSIQNFVQLALIGLPLLMFLFKTLSAKTPRARKEATRARTPDYHVFCSNTLLVISVLLVMGVFNPLVIPFTFIYFIAANIVYRNQLYHVYSRRLYDTGGKWVTVRVFRYGMDAMAVSQVAFFAFHLVRYYDGRKNNSGTYTIIIGVFFIICLILKLLITRQIKARFDAIEFLDGLWKSGETLNYTEIYSSPTLELRFAEYIEEKYHSQPLTKNFVKHKETLGFRIRDFLLITHFTFRSFLSDFKKEVRETFVRIRRTFFPFLPSSKRIPREIFARKSTADDEQVLKHEHEREQEEEREEEQEVEHDEWEDVIDAATEEEGSNEPLTMTNTISMENLKHVNALKSSRGQRGSFMKKLNDQVGSFIFVIYNIILIPAQSHELFKPFLHIGQIFSSANNRIQKVGLHREEQGEIEDLMVCKHMPEKPSSDAPDESLSYNCPFYYDLLEPYLLLPRDPTSAIDLDDLVEIHYGKSLQNGNEITDNDTPEDELTSVSGTIPETQEEHDAEHSDELSSPSGSSDFAEHIRLSTVNLTQLNRNQTFRQTLSPRSPNNIDDFS</sequence>
<feature type="compositionally biased region" description="Acidic residues" evidence="7">
    <location>
        <begin position="973"/>
        <end position="984"/>
    </location>
</feature>
<evidence type="ECO:0008006" key="14">
    <source>
        <dbReference type="Google" id="ProtNLM"/>
    </source>
</evidence>
<feature type="compositionally biased region" description="Basic and acidic residues" evidence="7">
    <location>
        <begin position="957"/>
        <end position="972"/>
    </location>
</feature>
<evidence type="ECO:0000259" key="9">
    <source>
        <dbReference type="Pfam" id="PF02714"/>
    </source>
</evidence>
<proteinExistence type="inferred from homology"/>
<feature type="domain" description="CSC1/OSCA1-like 7TM region" evidence="9">
    <location>
        <begin position="527"/>
        <end position="798"/>
    </location>
</feature>
<reference evidence="12 13" key="1">
    <citation type="submission" date="2019-03" db="EMBL/GenBank/DDBJ databases">
        <title>Sequencing 25 genomes of Wallemia mellicola.</title>
        <authorList>
            <person name="Gostincar C."/>
        </authorList>
    </citation>
    <scope>NUCLEOTIDE SEQUENCE [LARGE SCALE GENOMIC DNA]</scope>
    <source>
        <strain evidence="12 13">EXF-1262</strain>
    </source>
</reference>
<dbReference type="Pfam" id="PF14703">
    <property type="entry name" value="PHM7_cyt"/>
    <property type="match status" value="1"/>
</dbReference>
<comment type="caution">
    <text evidence="12">The sequence shown here is derived from an EMBL/GenBank/DDBJ whole genome shotgun (WGS) entry which is preliminary data.</text>
</comment>
<name>A0A4T0NLX8_9BASI</name>
<evidence type="ECO:0000313" key="12">
    <source>
        <dbReference type="EMBL" id="TIB97146.1"/>
    </source>
</evidence>
<feature type="transmembrane region" description="Helical" evidence="8">
    <location>
        <begin position="1034"/>
        <end position="1053"/>
    </location>
</feature>
<dbReference type="PANTHER" id="PTHR13018">
    <property type="entry name" value="PROBABLE MEMBRANE PROTEIN DUF221-RELATED"/>
    <property type="match status" value="1"/>
</dbReference>